<evidence type="ECO:0000313" key="2">
    <source>
        <dbReference type="EMBL" id="CAH1979903.1"/>
    </source>
</evidence>
<gene>
    <name evidence="2" type="ORF">ACAOBT_LOCUS13697</name>
</gene>
<dbReference type="OrthoDB" id="6929715at2759"/>
<name>A0A9P0KMK7_ACAOB</name>
<keyword evidence="3" id="KW-1185">Reference proteome</keyword>
<proteinExistence type="predicted"/>
<evidence type="ECO:0000313" key="3">
    <source>
        <dbReference type="Proteomes" id="UP001152888"/>
    </source>
</evidence>
<feature type="region of interest" description="Disordered" evidence="1">
    <location>
        <begin position="1"/>
        <end position="35"/>
    </location>
</feature>
<accession>A0A9P0KMK7</accession>
<protein>
    <submittedName>
        <fullName evidence="2">Uncharacterized protein</fullName>
    </submittedName>
</protein>
<comment type="caution">
    <text evidence="2">The sequence shown here is derived from an EMBL/GenBank/DDBJ whole genome shotgun (WGS) entry which is preliminary data.</text>
</comment>
<feature type="compositionally biased region" description="Polar residues" evidence="1">
    <location>
        <begin position="7"/>
        <end position="19"/>
    </location>
</feature>
<dbReference type="EMBL" id="CAKOFQ010006886">
    <property type="protein sequence ID" value="CAH1979903.1"/>
    <property type="molecule type" value="Genomic_DNA"/>
</dbReference>
<evidence type="ECO:0000256" key="1">
    <source>
        <dbReference type="SAM" id="MobiDB-lite"/>
    </source>
</evidence>
<dbReference type="AlphaFoldDB" id="A0A9P0KMK7"/>
<reference evidence="2" key="1">
    <citation type="submission" date="2022-03" db="EMBL/GenBank/DDBJ databases">
        <authorList>
            <person name="Sayadi A."/>
        </authorList>
    </citation>
    <scope>NUCLEOTIDE SEQUENCE</scope>
</reference>
<organism evidence="2 3">
    <name type="scientific">Acanthoscelides obtectus</name>
    <name type="common">Bean weevil</name>
    <name type="synonym">Bruchus obtectus</name>
    <dbReference type="NCBI Taxonomy" id="200917"/>
    <lineage>
        <taxon>Eukaryota</taxon>
        <taxon>Metazoa</taxon>
        <taxon>Ecdysozoa</taxon>
        <taxon>Arthropoda</taxon>
        <taxon>Hexapoda</taxon>
        <taxon>Insecta</taxon>
        <taxon>Pterygota</taxon>
        <taxon>Neoptera</taxon>
        <taxon>Endopterygota</taxon>
        <taxon>Coleoptera</taxon>
        <taxon>Polyphaga</taxon>
        <taxon>Cucujiformia</taxon>
        <taxon>Chrysomeloidea</taxon>
        <taxon>Chrysomelidae</taxon>
        <taxon>Bruchinae</taxon>
        <taxon>Bruchini</taxon>
        <taxon>Acanthoscelides</taxon>
    </lineage>
</organism>
<sequence length="59" mass="6635">MDHDNASEASGNISESHPSVSRECSKSHATVDSASTKAVAWYTDRRIRNLEMKSSQRRR</sequence>
<dbReference type="Proteomes" id="UP001152888">
    <property type="component" value="Unassembled WGS sequence"/>
</dbReference>